<sequence length="81" mass="9095">MEEEAKGVLGPLWLLRYGRRRLSLDNDVWVMRATSATGAFTGRSRTRCRSGWGALSGCRLNGYRGDARFLVLGIRRRCSCA</sequence>
<reference evidence="1 2" key="1">
    <citation type="journal article" date="2013" name="Nat. Commun.">
        <title>The evolution and pathogenic mechanisms of the rice sheath blight pathogen.</title>
        <authorList>
            <person name="Zheng A."/>
            <person name="Lin R."/>
            <person name="Xu L."/>
            <person name="Qin P."/>
            <person name="Tang C."/>
            <person name="Ai P."/>
            <person name="Zhang D."/>
            <person name="Liu Y."/>
            <person name="Sun Z."/>
            <person name="Feng H."/>
            <person name="Wang Y."/>
            <person name="Chen Y."/>
            <person name="Liang X."/>
            <person name="Fu R."/>
            <person name="Li Q."/>
            <person name="Zhang J."/>
            <person name="Yu X."/>
            <person name="Xie Z."/>
            <person name="Ding L."/>
            <person name="Guan P."/>
            <person name="Tang J."/>
            <person name="Liang Y."/>
            <person name="Wang S."/>
            <person name="Deng Q."/>
            <person name="Li S."/>
            <person name="Zhu J."/>
            <person name="Wang L."/>
            <person name="Liu H."/>
            <person name="Li P."/>
        </authorList>
    </citation>
    <scope>NUCLEOTIDE SEQUENCE [LARGE SCALE GENOMIC DNA]</scope>
    <source>
        <strain evidence="2">AG-1 IA</strain>
    </source>
</reference>
<evidence type="ECO:0000313" key="1">
    <source>
        <dbReference type="EMBL" id="ELU43280.1"/>
    </source>
</evidence>
<comment type="caution">
    <text evidence="1">The sequence shown here is derived from an EMBL/GenBank/DDBJ whole genome shotgun (WGS) entry which is preliminary data.</text>
</comment>
<protein>
    <submittedName>
        <fullName evidence="1">Uncharacterized protein</fullName>
    </submittedName>
</protein>
<evidence type="ECO:0000313" key="2">
    <source>
        <dbReference type="Proteomes" id="UP000011668"/>
    </source>
</evidence>
<keyword evidence="2" id="KW-1185">Reference proteome</keyword>
<dbReference type="Proteomes" id="UP000011668">
    <property type="component" value="Unassembled WGS sequence"/>
</dbReference>
<gene>
    <name evidence="1" type="ORF">AG1IA_02693</name>
</gene>
<organism evidence="1 2">
    <name type="scientific">Thanatephorus cucumeris (strain AG1-IA)</name>
    <name type="common">Rice sheath blight fungus</name>
    <name type="synonym">Rhizoctonia solani</name>
    <dbReference type="NCBI Taxonomy" id="983506"/>
    <lineage>
        <taxon>Eukaryota</taxon>
        <taxon>Fungi</taxon>
        <taxon>Dikarya</taxon>
        <taxon>Basidiomycota</taxon>
        <taxon>Agaricomycotina</taxon>
        <taxon>Agaricomycetes</taxon>
        <taxon>Cantharellales</taxon>
        <taxon>Ceratobasidiaceae</taxon>
        <taxon>Rhizoctonia</taxon>
        <taxon>Rhizoctonia solani AG-1</taxon>
    </lineage>
</organism>
<dbReference type="EMBL" id="AFRT01000585">
    <property type="protein sequence ID" value="ELU43280.1"/>
    <property type="molecule type" value="Genomic_DNA"/>
</dbReference>
<name>L8WZ98_THACA</name>
<proteinExistence type="predicted"/>
<accession>L8WZ98</accession>
<dbReference type="HOGENOM" id="CLU_2575495_0_0_1"/>
<dbReference type="AlphaFoldDB" id="L8WZ98"/>